<protein>
    <submittedName>
        <fullName evidence="5">Ankyrin repeat domain-containing protein</fullName>
    </submittedName>
</protein>
<evidence type="ECO:0000256" key="2">
    <source>
        <dbReference type="ARBA" id="ARBA00023043"/>
    </source>
</evidence>
<dbReference type="AlphaFoldDB" id="A0A6M0RQ26"/>
<evidence type="ECO:0000313" key="6">
    <source>
        <dbReference type="Proteomes" id="UP000481033"/>
    </source>
</evidence>
<gene>
    <name evidence="5" type="ORF">DXZ20_22405</name>
</gene>
<dbReference type="GO" id="GO:0051059">
    <property type="term" value="F:NF-kappaB binding"/>
    <property type="evidence" value="ECO:0007669"/>
    <property type="project" value="TreeGrafter"/>
</dbReference>
<dbReference type="PANTHER" id="PTHR46680:SF3">
    <property type="entry name" value="NF-KAPPA-B INHIBITOR CACTUS"/>
    <property type="match status" value="1"/>
</dbReference>
<dbReference type="Proteomes" id="UP000481033">
    <property type="component" value="Unassembled WGS sequence"/>
</dbReference>
<dbReference type="EMBL" id="QXHD01000004">
    <property type="protein sequence ID" value="NEZ58345.1"/>
    <property type="molecule type" value="Genomic_DNA"/>
</dbReference>
<keyword evidence="2 3" id="KW-0040">ANK repeat</keyword>
<keyword evidence="6" id="KW-1185">Reference proteome</keyword>
<sequence length="321" mass="35398">MQRARLIGGCLLFITMTLIGYRFRWGGLSWVGIGPPQRACENIKVLNTYLTTGGSPSAYLGRTPLIMCAAEMRSYKIVSKLIDLGVDIDAQKKAIPFPIMFEDVGTTALYMAVQKGDMKIKNLLLENGANINISKAAESPLNLTIVLNRPRLLSLFLKSENAVFEFDGGLIANAGYYDGSKIFRILFEADVHIESAYLSRALENAASRGNLQLVKFLFDEDAEVKKEPNSNVPSALHRSVEGNHLDVTIFLISVGADVNLADWNENTPLHNAAIFNHHEIAAILIENGANINLKNFKDKTPLEVAIEHSSLEVVDLLIKNE</sequence>
<dbReference type="Gene3D" id="1.25.40.20">
    <property type="entry name" value="Ankyrin repeat-containing domain"/>
    <property type="match status" value="2"/>
</dbReference>
<keyword evidence="1" id="KW-0677">Repeat</keyword>
<evidence type="ECO:0000256" key="3">
    <source>
        <dbReference type="PROSITE-ProRule" id="PRU00023"/>
    </source>
</evidence>
<keyword evidence="4" id="KW-0472">Membrane</keyword>
<comment type="caution">
    <text evidence="5">The sequence shown here is derived from an EMBL/GenBank/DDBJ whole genome shotgun (WGS) entry which is preliminary data.</text>
</comment>
<reference evidence="5 6" key="1">
    <citation type="journal article" date="2020" name="Microb. Ecol.">
        <title>Ecogenomics of the Marine Benthic Filamentous Cyanobacterium Adonisia.</title>
        <authorList>
            <person name="Walter J.M."/>
            <person name="Coutinho F.H."/>
            <person name="Leomil L."/>
            <person name="Hargreaves P.I."/>
            <person name="Campeao M.E."/>
            <person name="Vieira V.V."/>
            <person name="Silva B.S."/>
            <person name="Fistarol G.O."/>
            <person name="Salomon P.S."/>
            <person name="Sawabe T."/>
            <person name="Mino S."/>
            <person name="Hosokawa M."/>
            <person name="Miyashita H."/>
            <person name="Maruyama F."/>
            <person name="van Verk M.C."/>
            <person name="Dutilh B.E."/>
            <person name="Thompson C.C."/>
            <person name="Thompson F.L."/>
        </authorList>
    </citation>
    <scope>NUCLEOTIDE SEQUENCE [LARGE SCALE GENOMIC DNA]</scope>
    <source>
        <strain evidence="5 6">CCMR0081</strain>
    </source>
</reference>
<evidence type="ECO:0000256" key="1">
    <source>
        <dbReference type="ARBA" id="ARBA00022737"/>
    </source>
</evidence>
<evidence type="ECO:0000256" key="4">
    <source>
        <dbReference type="SAM" id="Phobius"/>
    </source>
</evidence>
<feature type="repeat" description="ANK" evidence="3">
    <location>
        <begin position="60"/>
        <end position="93"/>
    </location>
</feature>
<name>A0A6M0RQ26_9CYAN</name>
<feature type="repeat" description="ANK" evidence="3">
    <location>
        <begin position="104"/>
        <end position="136"/>
    </location>
</feature>
<dbReference type="SMART" id="SM00248">
    <property type="entry name" value="ANK"/>
    <property type="match status" value="6"/>
</dbReference>
<proteinExistence type="predicted"/>
<feature type="repeat" description="ANK" evidence="3">
    <location>
        <begin position="231"/>
        <end position="263"/>
    </location>
</feature>
<dbReference type="Pfam" id="PF00023">
    <property type="entry name" value="Ank"/>
    <property type="match status" value="2"/>
</dbReference>
<dbReference type="PRINTS" id="PR01415">
    <property type="entry name" value="ANKYRIN"/>
</dbReference>
<dbReference type="InterPro" id="IPR036770">
    <property type="entry name" value="Ankyrin_rpt-contain_sf"/>
</dbReference>
<organism evidence="5 6">
    <name type="scientific">Adonisia turfae CCMR0081</name>
    <dbReference type="NCBI Taxonomy" id="2292702"/>
    <lineage>
        <taxon>Bacteria</taxon>
        <taxon>Bacillati</taxon>
        <taxon>Cyanobacteriota</taxon>
        <taxon>Adonisia</taxon>
        <taxon>Adonisia turfae</taxon>
    </lineage>
</organism>
<feature type="repeat" description="ANK" evidence="3">
    <location>
        <begin position="264"/>
        <end position="296"/>
    </location>
</feature>
<keyword evidence="4" id="KW-1133">Transmembrane helix</keyword>
<evidence type="ECO:0000313" key="5">
    <source>
        <dbReference type="EMBL" id="NEZ58345.1"/>
    </source>
</evidence>
<dbReference type="InterPro" id="IPR051070">
    <property type="entry name" value="NF-kappa-B_inhibitor"/>
</dbReference>
<dbReference type="PROSITE" id="PS50297">
    <property type="entry name" value="ANK_REP_REGION"/>
    <property type="match status" value="4"/>
</dbReference>
<keyword evidence="4" id="KW-0812">Transmembrane</keyword>
<feature type="transmembrane region" description="Helical" evidence="4">
    <location>
        <begin position="6"/>
        <end position="23"/>
    </location>
</feature>
<dbReference type="Pfam" id="PF12796">
    <property type="entry name" value="Ank_2"/>
    <property type="match status" value="2"/>
</dbReference>
<dbReference type="PANTHER" id="PTHR46680">
    <property type="entry name" value="NF-KAPPA-B INHIBITOR ALPHA"/>
    <property type="match status" value="1"/>
</dbReference>
<accession>A0A6M0RQ26</accession>
<feature type="repeat" description="ANK" evidence="3">
    <location>
        <begin position="297"/>
        <end position="321"/>
    </location>
</feature>
<dbReference type="SUPFAM" id="SSF48403">
    <property type="entry name" value="Ankyrin repeat"/>
    <property type="match status" value="1"/>
</dbReference>
<dbReference type="GO" id="GO:0005829">
    <property type="term" value="C:cytosol"/>
    <property type="evidence" value="ECO:0007669"/>
    <property type="project" value="TreeGrafter"/>
</dbReference>
<dbReference type="GO" id="GO:0071356">
    <property type="term" value="P:cellular response to tumor necrosis factor"/>
    <property type="evidence" value="ECO:0007669"/>
    <property type="project" value="TreeGrafter"/>
</dbReference>
<dbReference type="InterPro" id="IPR002110">
    <property type="entry name" value="Ankyrin_rpt"/>
</dbReference>
<dbReference type="PROSITE" id="PS50088">
    <property type="entry name" value="ANK_REPEAT"/>
    <property type="match status" value="5"/>
</dbReference>